<dbReference type="AlphaFoldDB" id="A0ABD6CVY4"/>
<dbReference type="Proteomes" id="UP001597075">
    <property type="component" value="Unassembled WGS sequence"/>
</dbReference>
<keyword evidence="4 5" id="KW-0720">Serine protease</keyword>
<keyword evidence="3 5" id="KW-0378">Hydrolase</keyword>
<evidence type="ECO:0000256" key="3">
    <source>
        <dbReference type="ARBA" id="ARBA00022801"/>
    </source>
</evidence>
<gene>
    <name evidence="8" type="ORF">ACFSBJ_04090</name>
</gene>
<proteinExistence type="inferred from homology"/>
<feature type="domain" description="Peptidase S8/S53" evidence="7">
    <location>
        <begin position="72"/>
        <end position="198"/>
    </location>
</feature>
<feature type="domain" description="Peptidase S8/S53" evidence="7">
    <location>
        <begin position="325"/>
        <end position="437"/>
    </location>
</feature>
<dbReference type="SUPFAM" id="SSF52743">
    <property type="entry name" value="Subtilisin-like"/>
    <property type="match status" value="1"/>
</dbReference>
<feature type="compositionally biased region" description="Basic and acidic residues" evidence="6">
    <location>
        <begin position="419"/>
        <end position="428"/>
    </location>
</feature>
<evidence type="ECO:0000256" key="1">
    <source>
        <dbReference type="ARBA" id="ARBA00011073"/>
    </source>
</evidence>
<organism evidence="8 9">
    <name type="scientific">Haloplanus ruber</name>
    <dbReference type="NCBI Taxonomy" id="869892"/>
    <lineage>
        <taxon>Archaea</taxon>
        <taxon>Methanobacteriati</taxon>
        <taxon>Methanobacteriota</taxon>
        <taxon>Stenosarchaea group</taxon>
        <taxon>Halobacteria</taxon>
        <taxon>Halobacteriales</taxon>
        <taxon>Haloferacaceae</taxon>
        <taxon>Haloplanus</taxon>
    </lineage>
</organism>
<dbReference type="GO" id="GO:0006508">
    <property type="term" value="P:proteolysis"/>
    <property type="evidence" value="ECO:0007669"/>
    <property type="project" value="UniProtKB-KW"/>
</dbReference>
<evidence type="ECO:0000256" key="5">
    <source>
        <dbReference type="PROSITE-ProRule" id="PRU01240"/>
    </source>
</evidence>
<keyword evidence="2 5" id="KW-0645">Protease</keyword>
<reference evidence="8 9" key="1">
    <citation type="journal article" date="2019" name="Int. J. Syst. Evol. Microbiol.">
        <title>The Global Catalogue of Microorganisms (GCM) 10K type strain sequencing project: providing services to taxonomists for standard genome sequencing and annotation.</title>
        <authorList>
            <consortium name="The Broad Institute Genomics Platform"/>
            <consortium name="The Broad Institute Genome Sequencing Center for Infectious Disease"/>
            <person name="Wu L."/>
            <person name="Ma J."/>
        </authorList>
    </citation>
    <scope>NUCLEOTIDE SEQUENCE [LARGE SCALE GENOMIC DNA]</scope>
    <source>
        <strain evidence="8 9">CGMCC 1.10594</strain>
    </source>
</reference>
<dbReference type="PANTHER" id="PTHR43806:SF11">
    <property type="entry name" value="CEREVISIN-RELATED"/>
    <property type="match status" value="1"/>
</dbReference>
<dbReference type="Pfam" id="PF00082">
    <property type="entry name" value="Peptidase_S8"/>
    <property type="match status" value="2"/>
</dbReference>
<dbReference type="InterPro" id="IPR000209">
    <property type="entry name" value="Peptidase_S8/S53_dom"/>
</dbReference>
<dbReference type="PROSITE" id="PS51892">
    <property type="entry name" value="SUBTILASE"/>
    <property type="match status" value="1"/>
</dbReference>
<accession>A0ABD6CVY4</accession>
<protein>
    <submittedName>
        <fullName evidence="8">S8 family serine peptidase</fullName>
    </submittedName>
</protein>
<dbReference type="PANTHER" id="PTHR43806">
    <property type="entry name" value="PEPTIDASE S8"/>
    <property type="match status" value="1"/>
</dbReference>
<dbReference type="InterPro" id="IPR036852">
    <property type="entry name" value="Peptidase_S8/S53_dom_sf"/>
</dbReference>
<feature type="active site" description="Charge relay system" evidence="5">
    <location>
        <position position="116"/>
    </location>
</feature>
<evidence type="ECO:0000256" key="4">
    <source>
        <dbReference type="ARBA" id="ARBA00022825"/>
    </source>
</evidence>
<comment type="similarity">
    <text evidence="1 5">Belongs to the peptidase S8 family.</text>
</comment>
<evidence type="ECO:0000313" key="9">
    <source>
        <dbReference type="Proteomes" id="UP001597075"/>
    </source>
</evidence>
<feature type="active site" description="Charge relay system" evidence="5">
    <location>
        <position position="81"/>
    </location>
</feature>
<evidence type="ECO:0000256" key="2">
    <source>
        <dbReference type="ARBA" id="ARBA00022670"/>
    </source>
</evidence>
<feature type="region of interest" description="Disordered" evidence="6">
    <location>
        <begin position="419"/>
        <end position="490"/>
    </location>
</feature>
<dbReference type="InterPro" id="IPR050131">
    <property type="entry name" value="Peptidase_S8_subtilisin-like"/>
</dbReference>
<evidence type="ECO:0000313" key="8">
    <source>
        <dbReference type="EMBL" id="MFD1632918.1"/>
    </source>
</evidence>
<dbReference type="RefSeq" id="WP_256406596.1">
    <property type="nucleotide sequence ID" value="NZ_CP187152.1"/>
</dbReference>
<name>A0ABD6CVY4_9EURY</name>
<evidence type="ECO:0000256" key="6">
    <source>
        <dbReference type="SAM" id="MobiDB-lite"/>
    </source>
</evidence>
<keyword evidence="9" id="KW-1185">Reference proteome</keyword>
<dbReference type="Gene3D" id="3.40.50.200">
    <property type="entry name" value="Peptidase S8/S53 domain"/>
    <property type="match status" value="2"/>
</dbReference>
<dbReference type="EMBL" id="JBHUDL010000005">
    <property type="protein sequence ID" value="MFD1632918.1"/>
    <property type="molecule type" value="Genomic_DNA"/>
</dbReference>
<sequence length="490" mass="50882">MARLRRLTHRALVGGLVLGLCVLLVWPSPLGGPAPWSGTIVDVWSGQDSDVDAENVTVPPGIAAVHDRGVTGSGVTVGVLDVTGFGIDHPALAGHVVAARSFDDSVGVANGGANRHGTAVALSLAELAPDASLYLAVAHSSADVEDATAWFIEHDVDVVVAPFNSPGTSADGTARVSVALSRLREAGVVVVASAGNFGQSHWQGNLAPTDDGRHRFRAGVRNRVFPVPNEPRWPTDAGLWLTWNGSRFPHDLNLELYRFTRDGPELVATSRRISTDRDRSEYLGATLSSGEYYFVLDVPERTMPHVDEHRPRVEVIASGVVFDQTRPGGSLTAPATAPSVVAVGAITPDGDVSEYSSRGPTSTGRRGVDIVAPTDSLSAVDGLNAPGTSSAAAYVGATAALIKSADPSRSAVAVERRLTSTADDRGQHGPDTVTGYGRVSPVAAVFGDEPGSSEAPETASIPAPRPTDRSADPTTPRGTVSAAVVNHTPP</sequence>
<comment type="caution">
    <text evidence="8">The sequence shown here is derived from an EMBL/GenBank/DDBJ whole genome shotgun (WGS) entry which is preliminary data.</text>
</comment>
<feature type="active site" description="Charge relay system" evidence="5">
    <location>
        <position position="389"/>
    </location>
</feature>
<dbReference type="GO" id="GO:0004252">
    <property type="term" value="F:serine-type endopeptidase activity"/>
    <property type="evidence" value="ECO:0007669"/>
    <property type="project" value="UniProtKB-UniRule"/>
</dbReference>
<evidence type="ECO:0000259" key="7">
    <source>
        <dbReference type="Pfam" id="PF00082"/>
    </source>
</evidence>